<evidence type="ECO:0000256" key="4">
    <source>
        <dbReference type="ARBA" id="ARBA00022729"/>
    </source>
</evidence>
<feature type="transmembrane region" description="Helical" evidence="8">
    <location>
        <begin position="395"/>
        <end position="417"/>
    </location>
</feature>
<keyword evidence="11" id="KW-1185">Reference proteome</keyword>
<evidence type="ECO:0000256" key="1">
    <source>
        <dbReference type="ARBA" id="ARBA00004141"/>
    </source>
</evidence>
<evidence type="ECO:0000256" key="6">
    <source>
        <dbReference type="ARBA" id="ARBA00023136"/>
    </source>
</evidence>
<feature type="transmembrane region" description="Helical" evidence="8">
    <location>
        <begin position="353"/>
        <end position="375"/>
    </location>
</feature>
<protein>
    <recommendedName>
        <fullName evidence="9">Proline-rich transmembrane protein 3/4 domain-containing protein</fullName>
    </recommendedName>
</protein>
<feature type="transmembrane region" description="Helical" evidence="8">
    <location>
        <begin position="468"/>
        <end position="495"/>
    </location>
</feature>
<feature type="region of interest" description="Disordered" evidence="7">
    <location>
        <begin position="107"/>
        <end position="149"/>
    </location>
</feature>
<dbReference type="InParanoid" id="A7SJV0"/>
<evidence type="ECO:0000259" key="9">
    <source>
        <dbReference type="Pfam" id="PF25987"/>
    </source>
</evidence>
<dbReference type="InterPro" id="IPR052836">
    <property type="entry name" value="PRRT_domain-containing"/>
</dbReference>
<feature type="compositionally biased region" description="Acidic residues" evidence="7">
    <location>
        <begin position="240"/>
        <end position="250"/>
    </location>
</feature>
<evidence type="ECO:0000256" key="3">
    <source>
        <dbReference type="ARBA" id="ARBA00022692"/>
    </source>
</evidence>
<dbReference type="PANTHER" id="PTHR35578">
    <property type="entry name" value="PROLINE-RICH TRANSMEMBRANE PROTEIN 4-RELATED"/>
    <property type="match status" value="1"/>
</dbReference>
<keyword evidence="3 8" id="KW-0812">Transmembrane</keyword>
<dbReference type="HOGENOM" id="CLU_481726_0_0_1"/>
<keyword evidence="5 8" id="KW-1133">Transmembrane helix</keyword>
<feature type="transmembrane region" description="Helical" evidence="8">
    <location>
        <begin position="285"/>
        <end position="308"/>
    </location>
</feature>
<feature type="compositionally biased region" description="Acidic residues" evidence="7">
    <location>
        <begin position="262"/>
        <end position="272"/>
    </location>
</feature>
<evidence type="ECO:0000256" key="8">
    <source>
        <dbReference type="SAM" id="Phobius"/>
    </source>
</evidence>
<organism evidence="10 11">
    <name type="scientific">Nematostella vectensis</name>
    <name type="common">Starlet sea anemone</name>
    <dbReference type="NCBI Taxonomy" id="45351"/>
    <lineage>
        <taxon>Eukaryota</taxon>
        <taxon>Metazoa</taxon>
        <taxon>Cnidaria</taxon>
        <taxon>Anthozoa</taxon>
        <taxon>Hexacorallia</taxon>
        <taxon>Actiniaria</taxon>
        <taxon>Edwardsiidae</taxon>
        <taxon>Nematostella</taxon>
    </lineage>
</organism>
<dbReference type="EMBL" id="DS469681">
    <property type="protein sequence ID" value="EDO36002.1"/>
    <property type="molecule type" value="Genomic_DNA"/>
</dbReference>
<feature type="transmembrane region" description="Helical" evidence="8">
    <location>
        <begin position="423"/>
        <end position="447"/>
    </location>
</feature>
<evidence type="ECO:0000313" key="10">
    <source>
        <dbReference type="EMBL" id="EDO36002.1"/>
    </source>
</evidence>
<keyword evidence="6 8" id="KW-0472">Membrane</keyword>
<comment type="subcellular location">
    <subcellularLocation>
        <location evidence="1">Membrane</location>
        <topology evidence="1">Multi-pass membrane protein</topology>
    </subcellularLocation>
</comment>
<evidence type="ECO:0000256" key="5">
    <source>
        <dbReference type="ARBA" id="ARBA00022989"/>
    </source>
</evidence>
<gene>
    <name evidence="10" type="ORF">NEMVEDRAFT_v1g245756</name>
</gene>
<dbReference type="Proteomes" id="UP000001593">
    <property type="component" value="Unassembled WGS sequence"/>
</dbReference>
<feature type="region of interest" description="Disordered" evidence="7">
    <location>
        <begin position="231"/>
        <end position="272"/>
    </location>
</feature>
<feature type="domain" description="Proline-rich transmembrane protein 3/4" evidence="9">
    <location>
        <begin position="262"/>
        <end position="530"/>
    </location>
</feature>
<keyword evidence="4" id="KW-0732">Signal</keyword>
<sequence>MPFFRNGLSGNPESVCALEKSISVTLVTLDQNNKIAATDKLRNFGSSNLVIRAKGRRMTPTRLVVVLMVGFLCYRCTATDSYVDWDESREQVQQKLKKEGNEITEKKLRIQQKEQETDYKDDAERQRKHPEETGYKEEEKGKIDRKTETGYKQDNVVGEGHTKKQRLLDWVTGKLASISGVYYTSRQQDQVKNPKTRTEMKRGNENEIEYSSKTIRARSLLVFHSPRIIVRREATPEPESTSEPEPETITEPEGSPNGTSEPEPELWPEPEPEWDAAKQEWRAAWPAHVIGFAVIFGVLAVVSLGELVRVHVSSQRKPALKISLLVMISVFCFMRTIALSVNAYNSSDSVNHTFIRIIFSLGHPCIISAISLLLLVLIDTTKMNVAPPTFQRVHVIVAVVVVHVVLVFVTDFVVGYYAKSKVLILLCQIYYIITGLSLSIGYARVGWKIHHNSAANISQDNKMQKLKISIATASVIGVLIVALTIYGAAGVFGIYSDVTYVSAWPWWGFQTAQRMLEVGMVILLLFMNIRTAGSRAGFVTSWKRRLFGANKVLPHTNTTTVQSMTT</sequence>
<proteinExistence type="predicted"/>
<feature type="transmembrane region" description="Helical" evidence="8">
    <location>
        <begin position="320"/>
        <end position="341"/>
    </location>
</feature>
<dbReference type="eggNOG" id="ENOG502QSMJ">
    <property type="taxonomic scope" value="Eukaryota"/>
</dbReference>
<name>A7SJV0_NEMVE</name>
<dbReference type="PhylomeDB" id="A7SJV0"/>
<evidence type="ECO:0000313" key="11">
    <source>
        <dbReference type="Proteomes" id="UP000001593"/>
    </source>
</evidence>
<evidence type="ECO:0000256" key="7">
    <source>
        <dbReference type="SAM" id="MobiDB-lite"/>
    </source>
</evidence>
<feature type="transmembrane region" description="Helical" evidence="8">
    <location>
        <begin position="515"/>
        <end position="533"/>
    </location>
</feature>
<accession>A7SJV0</accession>
<dbReference type="AlphaFoldDB" id="A7SJV0"/>
<evidence type="ECO:0000256" key="2">
    <source>
        <dbReference type="ARBA" id="ARBA00022553"/>
    </source>
</evidence>
<dbReference type="Pfam" id="PF25987">
    <property type="entry name" value="PRRT3"/>
    <property type="match status" value="1"/>
</dbReference>
<reference evidence="10 11" key="1">
    <citation type="journal article" date="2007" name="Science">
        <title>Sea anemone genome reveals ancestral eumetazoan gene repertoire and genomic organization.</title>
        <authorList>
            <person name="Putnam N.H."/>
            <person name="Srivastava M."/>
            <person name="Hellsten U."/>
            <person name="Dirks B."/>
            <person name="Chapman J."/>
            <person name="Salamov A."/>
            <person name="Terry A."/>
            <person name="Shapiro H."/>
            <person name="Lindquist E."/>
            <person name="Kapitonov V.V."/>
            <person name="Jurka J."/>
            <person name="Genikhovich G."/>
            <person name="Grigoriev I.V."/>
            <person name="Lucas S.M."/>
            <person name="Steele R.E."/>
            <person name="Finnerty J.R."/>
            <person name="Technau U."/>
            <person name="Martindale M.Q."/>
            <person name="Rokhsar D.S."/>
        </authorList>
    </citation>
    <scope>NUCLEOTIDE SEQUENCE [LARGE SCALE GENOMIC DNA]</scope>
    <source>
        <strain evidence="11">CH2 X CH6</strain>
    </source>
</reference>
<keyword evidence="2" id="KW-0597">Phosphoprotein</keyword>
<dbReference type="OMA" id="RIENHAR"/>
<dbReference type="PANTHER" id="PTHR35578:SF7">
    <property type="entry name" value="G-PROTEIN COUPLED RECEPTORS FAMILY 1 PROFILE DOMAIN-CONTAINING PROTEIN"/>
    <property type="match status" value="1"/>
</dbReference>
<dbReference type="InterPro" id="IPR059081">
    <property type="entry name" value="PRRT3-4"/>
</dbReference>